<accession>A0A170UGW5</accession>
<evidence type="ECO:0000313" key="1">
    <source>
        <dbReference type="EMBL" id="JAR95868.1"/>
    </source>
</evidence>
<keyword evidence="1" id="KW-0503">Monooxygenase</keyword>
<dbReference type="Gene3D" id="3.50.50.60">
    <property type="entry name" value="FAD/NAD(P)-binding domain"/>
    <property type="match status" value="1"/>
</dbReference>
<name>A0A170UGW5_TRIIF</name>
<dbReference type="AlphaFoldDB" id="A0A170UGW5"/>
<sequence>MRDGIKIGRDIGDIEDLTKYESFCQQNNVPVMTFIELIHRIYTSDRELIQALGDVCLQFANAYDPFKTQINTKALFSRMN</sequence>
<keyword evidence="1" id="KW-0830">Ubiquinone</keyword>
<dbReference type="EMBL" id="GEMB01007564">
    <property type="protein sequence ID" value="JAR95868.1"/>
    <property type="molecule type" value="Transcribed_RNA"/>
</dbReference>
<proteinExistence type="predicted"/>
<dbReference type="InterPro" id="IPR036188">
    <property type="entry name" value="FAD/NAD-bd_sf"/>
</dbReference>
<dbReference type="GO" id="GO:0004497">
    <property type="term" value="F:monooxygenase activity"/>
    <property type="evidence" value="ECO:0007669"/>
    <property type="project" value="UniProtKB-KW"/>
</dbReference>
<reference evidence="1" key="1">
    <citation type="submission" date="2016-04" db="EMBL/GenBank/DDBJ databases">
        <authorList>
            <person name="Calderon-Fernandez G.M.Sr."/>
        </authorList>
    </citation>
    <scope>NUCLEOTIDE SEQUENCE</scope>
    <source>
        <strain evidence="1">Int1</strain>
        <tissue evidence="1">Integument</tissue>
    </source>
</reference>
<keyword evidence="1" id="KW-0560">Oxidoreductase</keyword>
<organism evidence="1">
    <name type="scientific">Triatoma infestans</name>
    <name type="common">Assassin bug</name>
    <dbReference type="NCBI Taxonomy" id="30076"/>
    <lineage>
        <taxon>Eukaryota</taxon>
        <taxon>Metazoa</taxon>
        <taxon>Ecdysozoa</taxon>
        <taxon>Arthropoda</taxon>
        <taxon>Hexapoda</taxon>
        <taxon>Insecta</taxon>
        <taxon>Pterygota</taxon>
        <taxon>Neoptera</taxon>
        <taxon>Paraneoptera</taxon>
        <taxon>Hemiptera</taxon>
        <taxon>Heteroptera</taxon>
        <taxon>Panheteroptera</taxon>
        <taxon>Cimicomorpha</taxon>
        <taxon>Reduviidae</taxon>
        <taxon>Triatominae</taxon>
        <taxon>Triatoma</taxon>
    </lineage>
</organism>
<reference evidence="1" key="2">
    <citation type="journal article" date="2017" name="J. Med. Entomol.">
        <title>Transcriptome Analysis of the Triatoma infestans (Hemiptera: Reduviidae) Integument.</title>
        <authorList>
            <person name="Calderon-Fernandez G.M."/>
            <person name="Moriconi D.E."/>
            <person name="Dulbecco A.B."/>
            <person name="Juarez M.P."/>
        </authorList>
    </citation>
    <scope>NUCLEOTIDE SEQUENCE</scope>
    <source>
        <strain evidence="1">Int1</strain>
        <tissue evidence="1">Integument</tissue>
    </source>
</reference>
<protein>
    <submittedName>
        <fullName evidence="1">Ubiquinone biosynthesis monooxygenase mitochondrial</fullName>
    </submittedName>
</protein>